<feature type="transmembrane region" description="Helical" evidence="1">
    <location>
        <begin position="90"/>
        <end position="111"/>
    </location>
</feature>
<dbReference type="Pfam" id="PF06898">
    <property type="entry name" value="YqfD"/>
    <property type="match status" value="1"/>
</dbReference>
<keyword evidence="1" id="KW-0812">Transmembrane</keyword>
<dbReference type="InterPro" id="IPR010690">
    <property type="entry name" value="YqfD"/>
</dbReference>
<evidence type="ECO:0000256" key="1">
    <source>
        <dbReference type="SAM" id="Phobius"/>
    </source>
</evidence>
<dbReference type="NCBIfam" id="TIGR02876">
    <property type="entry name" value="spore_yqfD"/>
    <property type="match status" value="1"/>
</dbReference>
<keyword evidence="1" id="KW-0472">Membrane</keyword>
<proteinExistence type="predicted"/>
<evidence type="ECO:0000313" key="3">
    <source>
        <dbReference type="Proteomes" id="UP000654279"/>
    </source>
</evidence>
<evidence type="ECO:0000313" key="2">
    <source>
        <dbReference type="EMBL" id="MBC8527959.1"/>
    </source>
</evidence>
<organism evidence="2 3">
    <name type="scientific">Luoshenia tenuis</name>
    <dbReference type="NCBI Taxonomy" id="2763654"/>
    <lineage>
        <taxon>Bacteria</taxon>
        <taxon>Bacillati</taxon>
        <taxon>Bacillota</taxon>
        <taxon>Clostridia</taxon>
        <taxon>Christensenellales</taxon>
        <taxon>Christensenellaceae</taxon>
        <taxon>Luoshenia</taxon>
    </lineage>
</organism>
<gene>
    <name evidence="2" type="primary">yqfD</name>
    <name evidence="2" type="ORF">H8699_00715</name>
</gene>
<reference evidence="2" key="1">
    <citation type="submission" date="2020-08" db="EMBL/GenBank/DDBJ databases">
        <title>Genome public.</title>
        <authorList>
            <person name="Liu C."/>
            <person name="Sun Q."/>
        </authorList>
    </citation>
    <scope>NUCLEOTIDE SEQUENCE</scope>
    <source>
        <strain evidence="2">NSJ-44</strain>
    </source>
</reference>
<comment type="caution">
    <text evidence="2">The sequence shown here is derived from an EMBL/GenBank/DDBJ whole genome shotgun (WGS) entry which is preliminary data.</text>
</comment>
<protein>
    <submittedName>
        <fullName evidence="2">Sporulation protein YqfD</fullName>
    </submittedName>
</protein>
<accession>A0A926HKZ7</accession>
<keyword evidence="3" id="KW-1185">Reference proteome</keyword>
<dbReference type="Proteomes" id="UP000654279">
    <property type="component" value="Unassembled WGS sequence"/>
</dbReference>
<dbReference type="RefSeq" id="WP_249284031.1">
    <property type="nucleotide sequence ID" value="NZ_JACRSO010000001.1"/>
</dbReference>
<sequence>MLIARIWYFLTGYVYIRVEGLSLEKLLNLCARQGVRFWGVERPTYTLMYARVGMRGYLKMRRLLEQVRCTVSVVRKCGLPAQLLRLKGRVGFALGTLCCLAALFFLTSFVWSIDITGLEKVPVEQVTQLLDEYGVKVGVPSSSIDLHACQARLQLDCPGISFVSMRLKGVRLHIEVVEAVDPPGMLAKDQPCDLVADKAGVVAEITPLDGVAKVQVGQRVNAGDVLISGWIPHDEALGTGRSVHANGSVKAYIWYDKTVMMDREAASIKPTGQMHERRFLRLGNWQIQLSGGEVPYTLVDTRWRRLPLLGAGRLFPAEVLVAADYELAAQSGAVDEEALKAAAEALAWQQLEGEIPLDAEVLDRTIELKDRGDGTVEVRLQVKTIEEISQTAPIV</sequence>
<dbReference type="EMBL" id="JACRSO010000001">
    <property type="protein sequence ID" value="MBC8527959.1"/>
    <property type="molecule type" value="Genomic_DNA"/>
</dbReference>
<dbReference type="AlphaFoldDB" id="A0A926HKZ7"/>
<keyword evidence="1" id="KW-1133">Transmembrane helix</keyword>
<dbReference type="PIRSF" id="PIRSF029895">
    <property type="entry name" value="SpoIV"/>
    <property type="match status" value="1"/>
</dbReference>
<name>A0A926HKZ7_9FIRM</name>